<name>A0ABS9J563_9FLAO</name>
<proteinExistence type="predicted"/>
<dbReference type="Proteomes" id="UP000829517">
    <property type="component" value="Unassembled WGS sequence"/>
</dbReference>
<comment type="caution">
    <text evidence="1">The sequence shown here is derived from an EMBL/GenBank/DDBJ whole genome shotgun (WGS) entry which is preliminary data.</text>
</comment>
<dbReference type="EMBL" id="JAETXX010000008">
    <property type="protein sequence ID" value="MCF8715534.1"/>
    <property type="molecule type" value="Genomic_DNA"/>
</dbReference>
<evidence type="ECO:0000313" key="1">
    <source>
        <dbReference type="EMBL" id="MCF8715534.1"/>
    </source>
</evidence>
<gene>
    <name evidence="1" type="ORF">JM658_11930</name>
</gene>
<dbReference type="RefSeq" id="WP_236959501.1">
    <property type="nucleotide sequence ID" value="NZ_JAETXX010000008.1"/>
</dbReference>
<organism evidence="1 2">
    <name type="scientific">Joostella atrarenae</name>
    <dbReference type="NCBI Taxonomy" id="679257"/>
    <lineage>
        <taxon>Bacteria</taxon>
        <taxon>Pseudomonadati</taxon>
        <taxon>Bacteroidota</taxon>
        <taxon>Flavobacteriia</taxon>
        <taxon>Flavobacteriales</taxon>
        <taxon>Flavobacteriaceae</taxon>
        <taxon>Joostella</taxon>
    </lineage>
</organism>
<protein>
    <submittedName>
        <fullName evidence="1">Uncharacterized protein</fullName>
    </submittedName>
</protein>
<accession>A0ABS9J563</accession>
<keyword evidence="2" id="KW-1185">Reference proteome</keyword>
<reference evidence="1 2" key="1">
    <citation type="submission" date="2021-01" db="EMBL/GenBank/DDBJ databases">
        <title>Genome sequencing of Joostella atrarenae M1-2 (= KCTC 23194).</title>
        <authorList>
            <person name="Zakaria M.R."/>
            <person name="Lam M.Q."/>
            <person name="Chong C.S."/>
        </authorList>
    </citation>
    <scope>NUCLEOTIDE SEQUENCE [LARGE SCALE GENOMIC DNA]</scope>
    <source>
        <strain evidence="1 2">M1-2</strain>
    </source>
</reference>
<evidence type="ECO:0000313" key="2">
    <source>
        <dbReference type="Proteomes" id="UP000829517"/>
    </source>
</evidence>
<sequence>MASYKRSFKLTMASYDQMKQSENRLREIDERTFNAQNLIKNTTSYNLNQHQNEITPEKVQRKILEFVSDYDEVTIDHLNQTHEFNDGHLITYTNQLRLSGTYNKLLELVYSFERNFTASTVVSVDFEKVKDYKKNRENLKVNLIFQNYEKIN</sequence>